<name>J0LAA0_AURST</name>
<keyword evidence="3" id="KW-1185">Reference proteome</keyword>
<sequence>MSGSDSETTHTPAPKVIPRSKARPGSSVETFTAPKDSKLDALLRAQKNKLDKERTARVEANAHRFAAMDGASKPRAGSKPQRRVPSVPCKPAYQDVPVPKTSLLLTLHGQGFGAVAVEQKALQIPRDMTHQDFLDFVEEHIPLAFEATTAAFIAWHEAHPDAEPGDVPPFFRLLAQEGKRLKVVGPTKPTGADIQAVITSASNWYDKKLFITSGIDVSMYTPDEVETWQPCLLRELLGDDAVPDPEPEDDDDASYEEPATSSKRKRASSEASEHEPEPAVTRSKRQKHASPVDLTISDDEQPKAGPSRIHDAPTLGTTTLHLTGFQSPPKRLRKRAAFGA</sequence>
<gene>
    <name evidence="2" type="ORF">AURDEDRAFT_117901</name>
</gene>
<feature type="compositionally biased region" description="Basic and acidic residues" evidence="1">
    <location>
        <begin position="267"/>
        <end position="277"/>
    </location>
</feature>
<feature type="compositionally biased region" description="Polar residues" evidence="1">
    <location>
        <begin position="1"/>
        <end position="11"/>
    </location>
</feature>
<dbReference type="AlphaFoldDB" id="J0LAA0"/>
<evidence type="ECO:0000256" key="1">
    <source>
        <dbReference type="SAM" id="MobiDB-lite"/>
    </source>
</evidence>
<feature type="region of interest" description="Disordered" evidence="1">
    <location>
        <begin position="1"/>
        <end position="40"/>
    </location>
</feature>
<proteinExistence type="predicted"/>
<reference evidence="3" key="1">
    <citation type="journal article" date="2012" name="Science">
        <title>The Paleozoic origin of enzymatic lignin decomposition reconstructed from 31 fungal genomes.</title>
        <authorList>
            <person name="Floudas D."/>
            <person name="Binder M."/>
            <person name="Riley R."/>
            <person name="Barry K."/>
            <person name="Blanchette R.A."/>
            <person name="Henrissat B."/>
            <person name="Martinez A.T."/>
            <person name="Otillar R."/>
            <person name="Spatafora J.W."/>
            <person name="Yadav J.S."/>
            <person name="Aerts A."/>
            <person name="Benoit I."/>
            <person name="Boyd A."/>
            <person name="Carlson A."/>
            <person name="Copeland A."/>
            <person name="Coutinho P.M."/>
            <person name="de Vries R.P."/>
            <person name="Ferreira P."/>
            <person name="Findley K."/>
            <person name="Foster B."/>
            <person name="Gaskell J."/>
            <person name="Glotzer D."/>
            <person name="Gorecki P."/>
            <person name="Heitman J."/>
            <person name="Hesse C."/>
            <person name="Hori C."/>
            <person name="Igarashi K."/>
            <person name="Jurgens J.A."/>
            <person name="Kallen N."/>
            <person name="Kersten P."/>
            <person name="Kohler A."/>
            <person name="Kuees U."/>
            <person name="Kumar T.K.A."/>
            <person name="Kuo A."/>
            <person name="LaButti K."/>
            <person name="Larrondo L.F."/>
            <person name="Lindquist E."/>
            <person name="Ling A."/>
            <person name="Lombard V."/>
            <person name="Lucas S."/>
            <person name="Lundell T."/>
            <person name="Martin R."/>
            <person name="McLaughlin D.J."/>
            <person name="Morgenstern I."/>
            <person name="Morin E."/>
            <person name="Murat C."/>
            <person name="Nagy L.G."/>
            <person name="Nolan M."/>
            <person name="Ohm R.A."/>
            <person name="Patyshakuliyeva A."/>
            <person name="Rokas A."/>
            <person name="Ruiz-Duenas F.J."/>
            <person name="Sabat G."/>
            <person name="Salamov A."/>
            <person name="Samejima M."/>
            <person name="Schmutz J."/>
            <person name="Slot J.C."/>
            <person name="St John F."/>
            <person name="Stenlid J."/>
            <person name="Sun H."/>
            <person name="Sun S."/>
            <person name="Syed K."/>
            <person name="Tsang A."/>
            <person name="Wiebenga A."/>
            <person name="Young D."/>
            <person name="Pisabarro A."/>
            <person name="Eastwood D.C."/>
            <person name="Martin F."/>
            <person name="Cullen D."/>
            <person name="Grigoriev I.V."/>
            <person name="Hibbett D.S."/>
        </authorList>
    </citation>
    <scope>NUCLEOTIDE SEQUENCE [LARGE SCALE GENOMIC DNA]</scope>
    <source>
        <strain evidence="3">TFB10046</strain>
    </source>
</reference>
<accession>J0LAA0</accession>
<dbReference type="EMBL" id="JH688288">
    <property type="protein sequence ID" value="EJD33341.1"/>
    <property type="molecule type" value="Genomic_DNA"/>
</dbReference>
<protein>
    <submittedName>
        <fullName evidence="2">Uncharacterized protein</fullName>
    </submittedName>
</protein>
<evidence type="ECO:0000313" key="3">
    <source>
        <dbReference type="Proteomes" id="UP000006514"/>
    </source>
</evidence>
<organism evidence="2 3">
    <name type="scientific">Auricularia subglabra (strain TFB-10046 / SS5)</name>
    <name type="common">White-rot fungus</name>
    <name type="synonym">Auricularia delicata (strain TFB10046)</name>
    <dbReference type="NCBI Taxonomy" id="717982"/>
    <lineage>
        <taxon>Eukaryota</taxon>
        <taxon>Fungi</taxon>
        <taxon>Dikarya</taxon>
        <taxon>Basidiomycota</taxon>
        <taxon>Agaricomycotina</taxon>
        <taxon>Agaricomycetes</taxon>
        <taxon>Auriculariales</taxon>
        <taxon>Auriculariaceae</taxon>
        <taxon>Auricularia</taxon>
    </lineage>
</organism>
<dbReference type="KEGG" id="adl:AURDEDRAFT_117901"/>
<feature type="compositionally biased region" description="Low complexity" evidence="1">
    <location>
        <begin position="314"/>
        <end position="324"/>
    </location>
</feature>
<evidence type="ECO:0000313" key="2">
    <source>
        <dbReference type="EMBL" id="EJD33341.1"/>
    </source>
</evidence>
<feature type="compositionally biased region" description="Acidic residues" evidence="1">
    <location>
        <begin position="241"/>
        <end position="255"/>
    </location>
</feature>
<feature type="region of interest" description="Disordered" evidence="1">
    <location>
        <begin position="66"/>
        <end position="92"/>
    </location>
</feature>
<feature type="compositionally biased region" description="Basic residues" evidence="1">
    <location>
        <begin position="330"/>
        <end position="340"/>
    </location>
</feature>
<dbReference type="Proteomes" id="UP000006514">
    <property type="component" value="Unassembled WGS sequence"/>
</dbReference>
<feature type="region of interest" description="Disordered" evidence="1">
    <location>
        <begin position="238"/>
        <end position="340"/>
    </location>
</feature>
<dbReference type="InParanoid" id="J0LAA0"/>